<dbReference type="AlphaFoldDB" id="A0A8J6TJC0"/>
<gene>
    <name evidence="3" type="ORF">H8D96_02455</name>
</gene>
<dbReference type="EMBL" id="JACNIG010000078">
    <property type="protein sequence ID" value="MBC8430759.1"/>
    <property type="molecule type" value="Genomic_DNA"/>
</dbReference>
<reference evidence="3 4" key="1">
    <citation type="submission" date="2020-08" db="EMBL/GenBank/DDBJ databases">
        <title>Bridging the membrane lipid divide: bacteria of the FCB group superphylum have the potential to synthesize archaeal ether lipids.</title>
        <authorList>
            <person name="Villanueva L."/>
            <person name="Von Meijenfeldt F.A.B."/>
            <person name="Westbye A.B."/>
            <person name="Yadav S."/>
            <person name="Hopmans E.C."/>
            <person name="Dutilh B.E."/>
            <person name="Sinninghe Damste J.S."/>
        </authorList>
    </citation>
    <scope>NUCLEOTIDE SEQUENCE [LARGE SCALE GENOMIC DNA]</scope>
    <source>
        <strain evidence="3">NIOZ-UU17</strain>
    </source>
</reference>
<feature type="domain" description="Amidohydrolase-related" evidence="2">
    <location>
        <begin position="3"/>
        <end position="279"/>
    </location>
</feature>
<dbReference type="GO" id="GO:0005737">
    <property type="term" value="C:cytoplasm"/>
    <property type="evidence" value="ECO:0007669"/>
    <property type="project" value="TreeGrafter"/>
</dbReference>
<dbReference type="InterPro" id="IPR006680">
    <property type="entry name" value="Amidohydro-rel"/>
</dbReference>
<sequence>MVIDFHTHIFPKAIRENREAYFASEPAFRLLYSLPGSKLVGAQEIVAAMDRQGVDKSVIFGFPWKNSQTFIKHNDYILEAVARYPQRLIGLCCLDPFSRDAVTEARRCLEGGLSGIGELAFYQSGIDDKTLDKLAPLMQICRDKDLPVLIHTNEPVGHMYPGKTPHTLKQIYDLIKKFPENVIVLAHWGGGIFFFALLKKEVKASLGNVYFDTAASPFLYAPEIYRYAKDIVGLDKILFGSDFPLIKPARYFKELDMSGLSKAEIESICGLNAAQLFKL</sequence>
<evidence type="ECO:0000313" key="3">
    <source>
        <dbReference type="EMBL" id="MBC8430759.1"/>
    </source>
</evidence>
<name>A0A8J6TJC0_9BACT</name>
<evidence type="ECO:0000256" key="1">
    <source>
        <dbReference type="ARBA" id="ARBA00023239"/>
    </source>
</evidence>
<protein>
    <submittedName>
        <fullName evidence="3">Amidohydrolase</fullName>
    </submittedName>
</protein>
<dbReference type="GO" id="GO:0016831">
    <property type="term" value="F:carboxy-lyase activity"/>
    <property type="evidence" value="ECO:0007669"/>
    <property type="project" value="InterPro"/>
</dbReference>
<organism evidence="3 4">
    <name type="scientific">Candidatus Desulfatibia vada</name>
    <dbReference type="NCBI Taxonomy" id="2841696"/>
    <lineage>
        <taxon>Bacteria</taxon>
        <taxon>Pseudomonadati</taxon>
        <taxon>Thermodesulfobacteriota</taxon>
        <taxon>Desulfobacteria</taxon>
        <taxon>Desulfobacterales</taxon>
        <taxon>Desulfobacterales incertae sedis</taxon>
        <taxon>Candidatus Desulfatibia</taxon>
    </lineage>
</organism>
<keyword evidence="1" id="KW-0456">Lyase</keyword>
<dbReference type="PANTHER" id="PTHR21240:SF28">
    <property type="entry name" value="ISO-OROTATE DECARBOXYLASE (EUROFUNG)"/>
    <property type="match status" value="1"/>
</dbReference>
<evidence type="ECO:0000313" key="4">
    <source>
        <dbReference type="Proteomes" id="UP000605201"/>
    </source>
</evidence>
<proteinExistence type="predicted"/>
<accession>A0A8J6TJC0</accession>
<evidence type="ECO:0000259" key="2">
    <source>
        <dbReference type="Pfam" id="PF04909"/>
    </source>
</evidence>
<dbReference type="CDD" id="cd01292">
    <property type="entry name" value="metallo-dependent_hydrolases"/>
    <property type="match status" value="1"/>
</dbReference>
<comment type="caution">
    <text evidence="3">The sequence shown here is derived from an EMBL/GenBank/DDBJ whole genome shotgun (WGS) entry which is preliminary data.</text>
</comment>
<dbReference type="InterPro" id="IPR032465">
    <property type="entry name" value="ACMSD"/>
</dbReference>
<dbReference type="GO" id="GO:0016787">
    <property type="term" value="F:hydrolase activity"/>
    <property type="evidence" value="ECO:0007669"/>
    <property type="project" value="InterPro"/>
</dbReference>
<dbReference type="GO" id="GO:0019748">
    <property type="term" value="P:secondary metabolic process"/>
    <property type="evidence" value="ECO:0007669"/>
    <property type="project" value="TreeGrafter"/>
</dbReference>
<dbReference type="SUPFAM" id="SSF51556">
    <property type="entry name" value="Metallo-dependent hydrolases"/>
    <property type="match status" value="1"/>
</dbReference>
<dbReference type="PANTHER" id="PTHR21240">
    <property type="entry name" value="2-AMINO-3-CARBOXYLMUCONATE-6-SEMIALDEHYDE DECARBOXYLASE"/>
    <property type="match status" value="1"/>
</dbReference>
<dbReference type="InterPro" id="IPR032466">
    <property type="entry name" value="Metal_Hydrolase"/>
</dbReference>
<dbReference type="Proteomes" id="UP000605201">
    <property type="component" value="Unassembled WGS sequence"/>
</dbReference>
<dbReference type="Pfam" id="PF04909">
    <property type="entry name" value="Amidohydro_2"/>
    <property type="match status" value="1"/>
</dbReference>
<dbReference type="Gene3D" id="3.20.20.140">
    <property type="entry name" value="Metal-dependent hydrolases"/>
    <property type="match status" value="1"/>
</dbReference>